<name>A0A8X6G0F1_TRICU</name>
<proteinExistence type="predicted"/>
<organism evidence="1 2">
    <name type="scientific">Trichonephila clavata</name>
    <name type="common">Joro spider</name>
    <name type="synonym">Nephila clavata</name>
    <dbReference type="NCBI Taxonomy" id="2740835"/>
    <lineage>
        <taxon>Eukaryota</taxon>
        <taxon>Metazoa</taxon>
        <taxon>Ecdysozoa</taxon>
        <taxon>Arthropoda</taxon>
        <taxon>Chelicerata</taxon>
        <taxon>Arachnida</taxon>
        <taxon>Araneae</taxon>
        <taxon>Araneomorphae</taxon>
        <taxon>Entelegynae</taxon>
        <taxon>Araneoidea</taxon>
        <taxon>Nephilidae</taxon>
        <taxon>Trichonephila</taxon>
    </lineage>
</organism>
<dbReference type="EMBL" id="BMAO01021010">
    <property type="protein sequence ID" value="GFQ71323.1"/>
    <property type="molecule type" value="Genomic_DNA"/>
</dbReference>
<evidence type="ECO:0000313" key="2">
    <source>
        <dbReference type="Proteomes" id="UP000887116"/>
    </source>
</evidence>
<sequence>MSLFSSLIRRREEEREKKINPQFNEVLRTYSAPKLRVLFFPSPRLTLAARSWHEPKPANWRLADHVDVAALVSPGKIGSVLSPLFADQ</sequence>
<evidence type="ECO:0000313" key="1">
    <source>
        <dbReference type="EMBL" id="GFQ71323.1"/>
    </source>
</evidence>
<protein>
    <submittedName>
        <fullName evidence="1">Uncharacterized protein</fullName>
    </submittedName>
</protein>
<dbReference type="Proteomes" id="UP000887116">
    <property type="component" value="Unassembled WGS sequence"/>
</dbReference>
<keyword evidence="2" id="KW-1185">Reference proteome</keyword>
<comment type="caution">
    <text evidence="1">The sequence shown here is derived from an EMBL/GenBank/DDBJ whole genome shotgun (WGS) entry which is preliminary data.</text>
</comment>
<accession>A0A8X6G0F1</accession>
<gene>
    <name evidence="1" type="ORF">TNCT_84061</name>
</gene>
<reference evidence="1" key="1">
    <citation type="submission" date="2020-07" db="EMBL/GenBank/DDBJ databases">
        <title>Multicomponent nature underlies the extraordinary mechanical properties of spider dragline silk.</title>
        <authorList>
            <person name="Kono N."/>
            <person name="Nakamura H."/>
            <person name="Mori M."/>
            <person name="Yoshida Y."/>
            <person name="Ohtoshi R."/>
            <person name="Malay A.D."/>
            <person name="Moran D.A.P."/>
            <person name="Tomita M."/>
            <person name="Numata K."/>
            <person name="Arakawa K."/>
        </authorList>
    </citation>
    <scope>NUCLEOTIDE SEQUENCE</scope>
</reference>
<dbReference type="AlphaFoldDB" id="A0A8X6G0F1"/>